<feature type="compositionally biased region" description="Basic residues" evidence="7">
    <location>
        <begin position="871"/>
        <end position="891"/>
    </location>
</feature>
<dbReference type="SUPFAM" id="SSF52025">
    <property type="entry name" value="PA domain"/>
    <property type="match status" value="1"/>
</dbReference>
<sequence>MSTARATRNKRLAIATALAGLAGLAAWAAGSAGWLSSPSSTASSTVASAALAGGDVTGKYTAHSFDRSGATPHLVLFREAPLASYRGGMGIASPRKANGRLDARGQQARDYVHYLRNRQDRLEEKLERTLGHSLQVSSHMQHAVNGFVAVLSADEAARVSRDPEVALVEAYREYEADTDVGPRLIGAENVWNGVPATVGNGVNKAQGEGMVVAVFDSGINWGSPSFAATGADGYTVVNPLGSGQFIGTCAAGGPDEGRCNDKLIGGYDFVCDYRDSAGNILTRNCGVAGRREEPGFGDTHGHGSHTASTAAGSVRDATYRGAPVRISGVAPHANIIAFDICYTNISTGSCSAPNISVVASVNQVIADGLADVINYSFSGGASPWSESVSLALLNAVDAGVYVATSAGNSGPGPSTLGHNEPWTSSTAAAQHGRQGFDFFLTVDGPGTVPAPLQLVSLTPGSGGVDLSSAVPAGTPLVMFQGTAANTGFDGPSDGCAPYPAGTFTGAVAVIRRGTCGFAVKVANAAAAGATAVVLGNNQPGLLTPSVPGTTIPAFMITQASADALRDFHAVAGATGSITYPAVVTTNVADALGAFSSRGPAAFDVLKPDITAPGVNILAVIAGTTLTGFENAIGLMSGTSMASPHQAGAAALLRQINPSWTVPEVKSALMMTSAQTVLLEDQTTPANAFGAGAGRVQVDLATRAGLVMNETKANYAAANPNAGGDPSTLNQPSMAKARCIGTCTFVRTVRNTLPYKHQWRVTLEGLAGTVLPASLTLKPGESRQILGDDRQQHPPGRWQLALRQAGAAPEQLRQRQRGPADPADADRGVRACAQARTGQRRAGDRPVRRDRQPDALPPGSAGRRDVGDVPAGRRHGRCGHLRQARHRSQPSRLRLRLGQCRQQRDLHDQRAAGRDLVRQHRGVRGLLGHDADRFLPVSHA</sequence>
<evidence type="ECO:0000313" key="13">
    <source>
        <dbReference type="Proteomes" id="UP000639274"/>
    </source>
</evidence>
<evidence type="ECO:0000259" key="10">
    <source>
        <dbReference type="Pfam" id="PF02225"/>
    </source>
</evidence>
<feature type="region of interest" description="Disordered" evidence="7">
    <location>
        <begin position="804"/>
        <end position="891"/>
    </location>
</feature>
<feature type="domain" description="PA" evidence="10">
    <location>
        <begin position="486"/>
        <end position="564"/>
    </location>
</feature>
<keyword evidence="8" id="KW-0732">Signal</keyword>
<dbReference type="PANTHER" id="PTHR10795">
    <property type="entry name" value="PROPROTEIN CONVERTASE SUBTILISIN/KEXIN"/>
    <property type="match status" value="1"/>
</dbReference>
<dbReference type="Proteomes" id="UP000639274">
    <property type="component" value="Chromosome"/>
</dbReference>
<dbReference type="InterPro" id="IPR045051">
    <property type="entry name" value="SBT"/>
</dbReference>
<dbReference type="EMBL" id="CP071518">
    <property type="protein sequence ID" value="QSX77986.1"/>
    <property type="molecule type" value="Genomic_DNA"/>
</dbReference>
<dbReference type="PROSITE" id="PS51892">
    <property type="entry name" value="SUBTILASE"/>
    <property type="match status" value="1"/>
</dbReference>
<accession>A0A974Y4P8</accession>
<evidence type="ECO:0000256" key="6">
    <source>
        <dbReference type="PROSITE-ProRule" id="PRU01240"/>
    </source>
</evidence>
<dbReference type="Gene3D" id="3.40.50.200">
    <property type="entry name" value="Peptidase S8/S53 domain"/>
    <property type="match status" value="1"/>
</dbReference>
<proteinExistence type="inferred from homology"/>
<keyword evidence="3 6" id="KW-0378">Hydrolase</keyword>
<dbReference type="InterPro" id="IPR036852">
    <property type="entry name" value="Peptidase_S8/S53_dom_sf"/>
</dbReference>
<dbReference type="GO" id="GO:0006508">
    <property type="term" value="P:proteolysis"/>
    <property type="evidence" value="ECO:0007669"/>
    <property type="project" value="UniProtKB-KW"/>
</dbReference>
<dbReference type="InterPro" id="IPR000209">
    <property type="entry name" value="Peptidase_S8/S53_dom"/>
</dbReference>
<feature type="active site" description="Charge relay system" evidence="5 6">
    <location>
        <position position="639"/>
    </location>
</feature>
<keyword evidence="2 6" id="KW-0645">Protease</keyword>
<dbReference type="InterPro" id="IPR003137">
    <property type="entry name" value="PA_domain"/>
</dbReference>
<dbReference type="KEGG" id="lsf:I8J32_014870"/>
<dbReference type="SUPFAM" id="SSF52743">
    <property type="entry name" value="Subtilisin-like"/>
    <property type="match status" value="1"/>
</dbReference>
<keyword evidence="13" id="KW-1185">Reference proteome</keyword>
<evidence type="ECO:0000256" key="2">
    <source>
        <dbReference type="ARBA" id="ARBA00022670"/>
    </source>
</evidence>
<dbReference type="InterPro" id="IPR023828">
    <property type="entry name" value="Peptidase_S8_Ser-AS"/>
</dbReference>
<reference evidence="12 13" key="1">
    <citation type="submission" date="2021-03" db="EMBL/GenBank/DDBJ databases">
        <title>Lysobacter sp. nov. isolated from soil of gangwondo yeongwol, south Korea.</title>
        <authorList>
            <person name="Kim K.R."/>
            <person name="Kim K.H."/>
            <person name="Jeon C.O."/>
        </authorList>
    </citation>
    <scope>NUCLEOTIDE SEQUENCE [LARGE SCALE GENOMIC DNA]</scope>
    <source>
        <strain evidence="12 13">R19</strain>
    </source>
</reference>
<dbReference type="InterPro" id="IPR010259">
    <property type="entry name" value="S8pro/Inhibitor_I9"/>
</dbReference>
<evidence type="ECO:0000256" key="7">
    <source>
        <dbReference type="SAM" id="MobiDB-lite"/>
    </source>
</evidence>
<gene>
    <name evidence="12" type="ORF">I8J32_014870</name>
</gene>
<dbReference type="InterPro" id="IPR015500">
    <property type="entry name" value="Peptidase_S8_subtilisin-rel"/>
</dbReference>
<protein>
    <submittedName>
        <fullName evidence="12">S8 family serine peptidase</fullName>
    </submittedName>
</protein>
<dbReference type="AlphaFoldDB" id="A0A974Y4P8"/>
<feature type="chain" id="PRO_5037294436" evidence="8">
    <location>
        <begin position="29"/>
        <end position="939"/>
    </location>
</feature>
<dbReference type="Gene3D" id="3.50.30.30">
    <property type="match status" value="1"/>
</dbReference>
<feature type="active site" description="Charge relay system" evidence="5 6">
    <location>
        <position position="302"/>
    </location>
</feature>
<dbReference type="Pfam" id="PF02225">
    <property type="entry name" value="PA"/>
    <property type="match status" value="1"/>
</dbReference>
<feature type="domain" description="Inhibitor I9" evidence="11">
    <location>
        <begin position="141"/>
        <end position="175"/>
    </location>
</feature>
<feature type="domain" description="Peptidase S8/S53" evidence="9">
    <location>
        <begin position="207"/>
        <end position="691"/>
    </location>
</feature>
<feature type="signal peptide" evidence="8">
    <location>
        <begin position="1"/>
        <end position="28"/>
    </location>
</feature>
<evidence type="ECO:0000256" key="5">
    <source>
        <dbReference type="PIRSR" id="PIRSR615500-1"/>
    </source>
</evidence>
<comment type="similarity">
    <text evidence="1 6">Belongs to the peptidase S8 family.</text>
</comment>
<evidence type="ECO:0000256" key="8">
    <source>
        <dbReference type="SAM" id="SignalP"/>
    </source>
</evidence>
<dbReference type="PROSITE" id="PS00138">
    <property type="entry name" value="SUBTILASE_SER"/>
    <property type="match status" value="1"/>
</dbReference>
<evidence type="ECO:0000259" key="11">
    <source>
        <dbReference type="Pfam" id="PF05922"/>
    </source>
</evidence>
<dbReference type="GO" id="GO:0004252">
    <property type="term" value="F:serine-type endopeptidase activity"/>
    <property type="evidence" value="ECO:0007669"/>
    <property type="project" value="UniProtKB-UniRule"/>
</dbReference>
<evidence type="ECO:0000259" key="9">
    <source>
        <dbReference type="Pfam" id="PF00082"/>
    </source>
</evidence>
<dbReference type="InterPro" id="IPR046450">
    <property type="entry name" value="PA_dom_sf"/>
</dbReference>
<feature type="compositionally biased region" description="Basic and acidic residues" evidence="7">
    <location>
        <begin position="840"/>
        <end position="852"/>
    </location>
</feature>
<evidence type="ECO:0000256" key="4">
    <source>
        <dbReference type="ARBA" id="ARBA00022825"/>
    </source>
</evidence>
<evidence type="ECO:0000313" key="12">
    <source>
        <dbReference type="EMBL" id="QSX77986.1"/>
    </source>
</evidence>
<feature type="active site" description="Charge relay system" evidence="5 6">
    <location>
        <position position="216"/>
    </location>
</feature>
<evidence type="ECO:0000256" key="3">
    <source>
        <dbReference type="ARBA" id="ARBA00022801"/>
    </source>
</evidence>
<name>A0A974Y4P8_9GAMM</name>
<dbReference type="PRINTS" id="PR00723">
    <property type="entry name" value="SUBTILISIN"/>
</dbReference>
<feature type="region of interest" description="Disordered" evidence="7">
    <location>
        <begin position="293"/>
        <end position="312"/>
    </location>
</feature>
<dbReference type="Pfam" id="PF00082">
    <property type="entry name" value="Peptidase_S8"/>
    <property type="match status" value="1"/>
</dbReference>
<evidence type="ECO:0000256" key="1">
    <source>
        <dbReference type="ARBA" id="ARBA00011073"/>
    </source>
</evidence>
<organism evidence="12 13">
    <name type="scientific">Agrilutibacter solisilvae</name>
    <dbReference type="NCBI Taxonomy" id="2763317"/>
    <lineage>
        <taxon>Bacteria</taxon>
        <taxon>Pseudomonadati</taxon>
        <taxon>Pseudomonadota</taxon>
        <taxon>Gammaproteobacteria</taxon>
        <taxon>Lysobacterales</taxon>
        <taxon>Lysobacteraceae</taxon>
        <taxon>Agrilutibacter</taxon>
    </lineage>
</organism>
<keyword evidence="4 6" id="KW-0720">Serine protease</keyword>
<dbReference type="Pfam" id="PF05922">
    <property type="entry name" value="Inhibitor_I9"/>
    <property type="match status" value="1"/>
</dbReference>